<dbReference type="AlphaFoldDB" id="A0AAD4G896"/>
<reference evidence="2" key="2">
    <citation type="journal article" date="2020" name="Nat. Commun.">
        <title>Large-scale genome sequencing of mycorrhizal fungi provides insights into the early evolution of symbiotic traits.</title>
        <authorList>
            <person name="Miyauchi S."/>
            <person name="Kiss E."/>
            <person name="Kuo A."/>
            <person name="Drula E."/>
            <person name="Kohler A."/>
            <person name="Sanchez-Garcia M."/>
            <person name="Morin E."/>
            <person name="Andreopoulos B."/>
            <person name="Barry K.W."/>
            <person name="Bonito G."/>
            <person name="Buee M."/>
            <person name="Carver A."/>
            <person name="Chen C."/>
            <person name="Cichocki N."/>
            <person name="Clum A."/>
            <person name="Culley D."/>
            <person name="Crous P.W."/>
            <person name="Fauchery L."/>
            <person name="Girlanda M."/>
            <person name="Hayes R.D."/>
            <person name="Keri Z."/>
            <person name="LaButti K."/>
            <person name="Lipzen A."/>
            <person name="Lombard V."/>
            <person name="Magnuson J."/>
            <person name="Maillard F."/>
            <person name="Murat C."/>
            <person name="Nolan M."/>
            <person name="Ohm R.A."/>
            <person name="Pangilinan J."/>
            <person name="Pereira M.F."/>
            <person name="Perotto S."/>
            <person name="Peter M."/>
            <person name="Pfister S."/>
            <person name="Riley R."/>
            <person name="Sitrit Y."/>
            <person name="Stielow J.B."/>
            <person name="Szollosi G."/>
            <person name="Zifcakova L."/>
            <person name="Stursova M."/>
            <person name="Spatafora J.W."/>
            <person name="Tedersoo L."/>
            <person name="Vaario L.M."/>
            <person name="Yamada A."/>
            <person name="Yan M."/>
            <person name="Wang P."/>
            <person name="Xu J."/>
            <person name="Bruns T."/>
            <person name="Baldrian P."/>
            <person name="Vilgalys R."/>
            <person name="Dunand C."/>
            <person name="Henrissat B."/>
            <person name="Grigoriev I.V."/>
            <person name="Hibbett D."/>
            <person name="Nagy L.G."/>
            <person name="Martin F.M."/>
        </authorList>
    </citation>
    <scope>NUCLEOTIDE SEQUENCE</scope>
    <source>
        <strain evidence="2">BED1</strain>
    </source>
</reference>
<reference evidence="2" key="1">
    <citation type="submission" date="2019-10" db="EMBL/GenBank/DDBJ databases">
        <authorList>
            <consortium name="DOE Joint Genome Institute"/>
            <person name="Kuo A."/>
            <person name="Miyauchi S."/>
            <person name="Kiss E."/>
            <person name="Drula E."/>
            <person name="Kohler A."/>
            <person name="Sanchez-Garcia M."/>
            <person name="Andreopoulos B."/>
            <person name="Barry K.W."/>
            <person name="Bonito G."/>
            <person name="Buee M."/>
            <person name="Carver A."/>
            <person name="Chen C."/>
            <person name="Cichocki N."/>
            <person name="Clum A."/>
            <person name="Culley D."/>
            <person name="Crous P.W."/>
            <person name="Fauchery L."/>
            <person name="Girlanda M."/>
            <person name="Hayes R."/>
            <person name="Keri Z."/>
            <person name="LaButti K."/>
            <person name="Lipzen A."/>
            <person name="Lombard V."/>
            <person name="Magnuson J."/>
            <person name="Maillard F."/>
            <person name="Morin E."/>
            <person name="Murat C."/>
            <person name="Nolan M."/>
            <person name="Ohm R."/>
            <person name="Pangilinan J."/>
            <person name="Pereira M."/>
            <person name="Perotto S."/>
            <person name="Peter M."/>
            <person name="Riley R."/>
            <person name="Sitrit Y."/>
            <person name="Stielow B."/>
            <person name="Szollosi G."/>
            <person name="Zifcakova L."/>
            <person name="Stursova M."/>
            <person name="Spatafora J.W."/>
            <person name="Tedersoo L."/>
            <person name="Vaario L.-M."/>
            <person name="Yamada A."/>
            <person name="Yan M."/>
            <person name="Wang P."/>
            <person name="Xu J."/>
            <person name="Bruns T."/>
            <person name="Baldrian P."/>
            <person name="Vilgalys R."/>
            <person name="Henrissat B."/>
            <person name="Grigoriev I.V."/>
            <person name="Hibbett D."/>
            <person name="Nagy L.G."/>
            <person name="Martin F.M."/>
        </authorList>
    </citation>
    <scope>NUCLEOTIDE SEQUENCE</scope>
    <source>
        <strain evidence="2">BED1</strain>
    </source>
</reference>
<dbReference type="EMBL" id="WHUW01000070">
    <property type="protein sequence ID" value="KAF8428937.1"/>
    <property type="molecule type" value="Genomic_DNA"/>
</dbReference>
<dbReference type="Proteomes" id="UP001194468">
    <property type="component" value="Unassembled WGS sequence"/>
</dbReference>
<comment type="caution">
    <text evidence="2">The sequence shown here is derived from an EMBL/GenBank/DDBJ whole genome shotgun (WGS) entry which is preliminary data.</text>
</comment>
<feature type="region of interest" description="Disordered" evidence="1">
    <location>
        <begin position="25"/>
        <end position="60"/>
    </location>
</feature>
<proteinExistence type="predicted"/>
<sequence length="132" mass="14026">MSKSPTIQPSGIGSLGLPVVSFGGSSCDTTSQNKRKPGPGTSNAVSHLSPSSTTRVPDASNSLQSTQLLLQPSSMLPSDLVREATAGFISLLSLDVDPPGSLRFEVRRFRSLMLTPLWIPGYYDPARLTEHA</sequence>
<evidence type="ECO:0000313" key="3">
    <source>
        <dbReference type="Proteomes" id="UP001194468"/>
    </source>
</evidence>
<organism evidence="2 3">
    <name type="scientific">Boletus edulis BED1</name>
    <dbReference type="NCBI Taxonomy" id="1328754"/>
    <lineage>
        <taxon>Eukaryota</taxon>
        <taxon>Fungi</taxon>
        <taxon>Dikarya</taxon>
        <taxon>Basidiomycota</taxon>
        <taxon>Agaricomycotina</taxon>
        <taxon>Agaricomycetes</taxon>
        <taxon>Agaricomycetidae</taxon>
        <taxon>Boletales</taxon>
        <taxon>Boletineae</taxon>
        <taxon>Boletaceae</taxon>
        <taxon>Boletoideae</taxon>
        <taxon>Boletus</taxon>
    </lineage>
</organism>
<name>A0AAD4G896_BOLED</name>
<protein>
    <submittedName>
        <fullName evidence="2">Uncharacterized protein</fullName>
    </submittedName>
</protein>
<accession>A0AAD4G896</accession>
<gene>
    <name evidence="2" type="ORF">L210DRAFT_951239</name>
</gene>
<feature type="compositionally biased region" description="Polar residues" evidence="1">
    <location>
        <begin position="40"/>
        <end position="55"/>
    </location>
</feature>
<keyword evidence="3" id="KW-1185">Reference proteome</keyword>
<dbReference type="PROSITE" id="PS51257">
    <property type="entry name" value="PROKAR_LIPOPROTEIN"/>
    <property type="match status" value="1"/>
</dbReference>
<evidence type="ECO:0000313" key="2">
    <source>
        <dbReference type="EMBL" id="KAF8428937.1"/>
    </source>
</evidence>
<evidence type="ECO:0000256" key="1">
    <source>
        <dbReference type="SAM" id="MobiDB-lite"/>
    </source>
</evidence>